<keyword evidence="3" id="KW-0233">DNA recombination</keyword>
<organism evidence="5 6">
    <name type="scientific">Capnocytophaga canis</name>
    <dbReference type="NCBI Taxonomy" id="1848903"/>
    <lineage>
        <taxon>Bacteria</taxon>
        <taxon>Pseudomonadati</taxon>
        <taxon>Bacteroidota</taxon>
        <taxon>Flavobacteriia</taxon>
        <taxon>Flavobacteriales</taxon>
        <taxon>Flavobacteriaceae</taxon>
        <taxon>Capnocytophaga</taxon>
    </lineage>
</organism>
<keyword evidence="2" id="KW-0238">DNA-binding</keyword>
<dbReference type="Pfam" id="PF00589">
    <property type="entry name" value="Phage_integrase"/>
    <property type="match status" value="1"/>
</dbReference>
<dbReference type="Pfam" id="PF13102">
    <property type="entry name" value="Phage_int_SAM_5"/>
    <property type="match status" value="1"/>
</dbReference>
<feature type="domain" description="Tyr recombinase" evidence="4">
    <location>
        <begin position="123"/>
        <end position="319"/>
    </location>
</feature>
<dbReference type="PROSITE" id="PS51898">
    <property type="entry name" value="TYR_RECOMBINASE"/>
    <property type="match status" value="1"/>
</dbReference>
<dbReference type="GO" id="GO:0003677">
    <property type="term" value="F:DNA binding"/>
    <property type="evidence" value="ECO:0007669"/>
    <property type="project" value="UniProtKB-KW"/>
</dbReference>
<reference evidence="5 6" key="1">
    <citation type="submission" date="2015-01" db="EMBL/GenBank/DDBJ databases">
        <authorList>
            <person name="Xiang T."/>
            <person name="Song Y."/>
            <person name="Huang L."/>
            <person name="Wang B."/>
            <person name="Wu P."/>
        </authorList>
    </citation>
    <scope>NUCLEOTIDE SEQUENCE [LARGE SCALE GENOMIC DNA]</scope>
    <source>
        <strain evidence="5 6">CcD93</strain>
    </source>
</reference>
<protein>
    <recommendedName>
        <fullName evidence="4">Tyr recombinase domain-containing protein</fullName>
    </recommendedName>
</protein>
<dbReference type="InterPro" id="IPR013762">
    <property type="entry name" value="Integrase-like_cat_sf"/>
</dbReference>
<dbReference type="OrthoDB" id="892893at2"/>
<dbReference type="AlphaFoldDB" id="A0A0B7INC8"/>
<proteinExistence type="inferred from homology"/>
<dbReference type="EMBL" id="CDOL01000230">
    <property type="protein sequence ID" value="CEN53391.1"/>
    <property type="molecule type" value="Genomic_DNA"/>
</dbReference>
<evidence type="ECO:0000256" key="3">
    <source>
        <dbReference type="ARBA" id="ARBA00023172"/>
    </source>
</evidence>
<dbReference type="InterPro" id="IPR010998">
    <property type="entry name" value="Integrase_recombinase_N"/>
</dbReference>
<dbReference type="Gene3D" id="1.10.443.10">
    <property type="entry name" value="Intergrase catalytic core"/>
    <property type="match status" value="1"/>
</dbReference>
<comment type="similarity">
    <text evidence="1">Belongs to the 'phage' integrase family.</text>
</comment>
<evidence type="ECO:0000256" key="2">
    <source>
        <dbReference type="ARBA" id="ARBA00023125"/>
    </source>
</evidence>
<dbReference type="InterPro" id="IPR050090">
    <property type="entry name" value="Tyrosine_recombinase_XerCD"/>
</dbReference>
<gene>
    <name evidence="5" type="ORF">CCAND93_410016</name>
</gene>
<dbReference type="InterPro" id="IPR011010">
    <property type="entry name" value="DNA_brk_join_enz"/>
</dbReference>
<accession>A0A0B7INC8</accession>
<dbReference type="GO" id="GO:0006310">
    <property type="term" value="P:DNA recombination"/>
    <property type="evidence" value="ECO:0007669"/>
    <property type="project" value="UniProtKB-KW"/>
</dbReference>
<dbReference type="PANTHER" id="PTHR30349:SF64">
    <property type="entry name" value="PROPHAGE INTEGRASE INTD-RELATED"/>
    <property type="match status" value="1"/>
</dbReference>
<dbReference type="Proteomes" id="UP000038200">
    <property type="component" value="Unassembled WGS sequence"/>
</dbReference>
<dbReference type="InterPro" id="IPR002104">
    <property type="entry name" value="Integrase_catalytic"/>
</dbReference>
<evidence type="ECO:0000313" key="6">
    <source>
        <dbReference type="Proteomes" id="UP000038200"/>
    </source>
</evidence>
<sequence length="322" mass="37457">MLSIFKKKQDIVPLLEVLISDIKNKKILTLKNKPYKDNSFHSGRTALVNLKEFLSDNPLFINDFTTDFLKGFGMFMNKKGLSMNSVTNNVKSLITLVDRLIIERRIIVDKDFKVPTINMSKEITTAVFTTEAEIELLANMDLTLTEKLCRVRDVYIIQAYTGLRFSDMIKVIKSPLSYYREQDGNAYFYLKSTKTDQDLLIPLKKIVVDILVRRNFKFGKPFTLHHYNKRLKELFKSVGINETIVKYITIGGERKEIHLEKWKMISSHTARRSFATNAYLKGVPTSFVRKITGHTTEESLLRYIRANNHEIALKSKEYDFFK</sequence>
<evidence type="ECO:0000259" key="4">
    <source>
        <dbReference type="PROSITE" id="PS51898"/>
    </source>
</evidence>
<dbReference type="PANTHER" id="PTHR30349">
    <property type="entry name" value="PHAGE INTEGRASE-RELATED"/>
    <property type="match status" value="1"/>
</dbReference>
<name>A0A0B7INC8_9FLAO</name>
<dbReference type="InterPro" id="IPR025269">
    <property type="entry name" value="SAM-like_dom"/>
</dbReference>
<dbReference type="Gene3D" id="1.10.150.130">
    <property type="match status" value="1"/>
</dbReference>
<dbReference type="SUPFAM" id="SSF56349">
    <property type="entry name" value="DNA breaking-rejoining enzymes"/>
    <property type="match status" value="1"/>
</dbReference>
<evidence type="ECO:0000313" key="5">
    <source>
        <dbReference type="EMBL" id="CEN53391.1"/>
    </source>
</evidence>
<evidence type="ECO:0000256" key="1">
    <source>
        <dbReference type="ARBA" id="ARBA00008857"/>
    </source>
</evidence>
<dbReference type="GO" id="GO:0015074">
    <property type="term" value="P:DNA integration"/>
    <property type="evidence" value="ECO:0007669"/>
    <property type="project" value="InterPro"/>
</dbReference>